<reference evidence="1" key="1">
    <citation type="submission" date="2020-05" db="UniProtKB">
        <authorList>
            <consortium name="EnsemblMetazoa"/>
        </authorList>
    </citation>
    <scope>IDENTIFICATION</scope>
    <source>
        <strain evidence="1">FUMOZ</strain>
    </source>
</reference>
<accession>A0A182S1H7</accession>
<dbReference type="EnsemblMetazoa" id="AFUN014335-RA">
    <property type="protein sequence ID" value="AFUN014335-PA"/>
    <property type="gene ID" value="AFUN014335"/>
</dbReference>
<protein>
    <submittedName>
        <fullName evidence="1">Uncharacterized protein</fullName>
    </submittedName>
</protein>
<proteinExistence type="predicted"/>
<dbReference type="AlphaFoldDB" id="A0A182S1H7"/>
<name>A0A182S1H7_ANOFN</name>
<organism evidence="1">
    <name type="scientific">Anopheles funestus</name>
    <name type="common">African malaria mosquito</name>
    <dbReference type="NCBI Taxonomy" id="62324"/>
    <lineage>
        <taxon>Eukaryota</taxon>
        <taxon>Metazoa</taxon>
        <taxon>Ecdysozoa</taxon>
        <taxon>Arthropoda</taxon>
        <taxon>Hexapoda</taxon>
        <taxon>Insecta</taxon>
        <taxon>Pterygota</taxon>
        <taxon>Neoptera</taxon>
        <taxon>Endopterygota</taxon>
        <taxon>Diptera</taxon>
        <taxon>Nematocera</taxon>
        <taxon>Culicoidea</taxon>
        <taxon>Culicidae</taxon>
        <taxon>Anophelinae</taxon>
        <taxon>Anopheles</taxon>
    </lineage>
</organism>
<dbReference type="VEuPathDB" id="VectorBase:AFUN014335"/>
<sequence length="60" mass="7023">MSLIHNHLLKVYVLSRRIHATFCFVAIDDDDDDDDCDDHRSYIRKRGTPLWKTASRTTTS</sequence>
<evidence type="ECO:0000313" key="1">
    <source>
        <dbReference type="EnsemblMetazoa" id="AFUN014335-PA"/>
    </source>
</evidence>